<evidence type="ECO:0000313" key="7">
    <source>
        <dbReference type="EMBL" id="KAJ8902488.1"/>
    </source>
</evidence>
<dbReference type="AlphaFoldDB" id="A0AAV8ULR9"/>
<dbReference type="EMBL" id="JAMWBK010000009">
    <property type="protein sequence ID" value="KAJ8902488.1"/>
    <property type="molecule type" value="Genomic_DNA"/>
</dbReference>
<dbReference type="GO" id="GO:0036297">
    <property type="term" value="P:interstrand cross-link repair"/>
    <property type="evidence" value="ECO:0007669"/>
    <property type="project" value="TreeGrafter"/>
</dbReference>
<dbReference type="GO" id="GO:0031573">
    <property type="term" value="P:mitotic intra-S DNA damage checkpoint signaling"/>
    <property type="evidence" value="ECO:0007669"/>
    <property type="project" value="TreeGrafter"/>
</dbReference>
<proteinExistence type="inferred from homology"/>
<feature type="compositionally biased region" description="Polar residues" evidence="6">
    <location>
        <begin position="1203"/>
        <end position="1213"/>
    </location>
</feature>
<keyword evidence="2" id="KW-1017">Isopeptide bond</keyword>
<comment type="caution">
    <text evidence="7">The sequence shown here is derived from an EMBL/GenBank/DDBJ whole genome shotgun (WGS) entry which is preliminary data.</text>
</comment>
<sequence>MSSSPGKRSRSDAVDSVDLEQEFDEGELKEKLLKGGLRISPCGGHYVVENVHQLVRELRFGIIAESSASSARIADIMANLEQSWSDVEKFRRSLVPFRSPDECTSSKFLFGRDTLVKVLLAIDSLQTGVLNVLLQRIPELTMEEDEGGESYTDLAKLAVSQMRWLDFVVDGAALSETLLDVISACPERIQRELILVTPELVQDAQHSTAVDVLITLLENSPELSEPILRALNGLILGSQASTACNTVLRALSSSEPDHVPFMIRFLVCSAPSFLIPESVNKMRRIFAQRSLGPGAAKLALEEFRDGIRARLEFGDMAMQSLKDSQEKYCPGDLWMMLALLDVLSFRKRIESLVKLALIRGHISSDLFSSAFETHQDALSGFSTSMIKFANLTMCSGSESAAEISQKQYLLLYKMNDRNDLHREIIGSLLEHVGCRKTKIVRRAFDCLIYIAQNVDLSAFMPFLGGLLDFLESFEDEQVSQVFELLGTVRIRSGQIENDQSLEIILRKELTHVDEKFRRIGVLGSCTLAQVFSEEKAAQDQAKAILALLFKSVENNRSAEALAYKQLALTCEKDRMERSLTKAIRRKCLKVFEARFAGKLEDKPSSILDMDIEAKYNLDGEDASISIPIVALAHKGRLGDAHTLCPLIELLCETTKRLASGSLDDTDAILGCPLWMPADSVLDSLSDQAMPVQVAAATSLLLAAMWIRCIVNAFSTSTSADIQGAICERIENLYTIEESLQDLINQQPVCKDAVGEFLGVKAQTKPLKLSDFLRPLDVAVTGVIVSNAHNASVSTGEAQLVLHELNLFCTHRSRYLPRERKTAITALTSLRVFVFNPGEGAMDESDCVCLRMALHCLAVAIGNEGLVHEKDFYGLLFNLAPKESNDDDTEIGKWEPAELGTKFFRSLVARMECMEDDDESHDLVTKMEFARLLTAAALRTGSAELASEVASQIDKILDRALEESEKHGRVSNYVAELVGMRMKLSSDELDVISNMLKRPTENTTLVKVLLDELQRVAANCPSNIDQLRALFNAHSELVDRSRDQPTVFGSLMKCGRTVAQAFSGKMIPCLRERLNTHRQESLQLIKDFQRSTRVLQHICTHVKAQKSSKQTPLVPSLKRALETVIFSVKGLLESNDASSAFWMGNLKHRNLQGDVVASQAYHRAGDTETATQASTVRSCGESELSQLPEAPSKEEDQNHEELASESNPSETNEGSAEGATENNDEERPDGLKMFEEAAANSDDDQ</sequence>
<dbReference type="PANTHER" id="PTHR32086:SF0">
    <property type="entry name" value="FANCONI ANEMIA GROUP D2 PROTEIN"/>
    <property type="match status" value="1"/>
</dbReference>
<evidence type="ECO:0000256" key="6">
    <source>
        <dbReference type="SAM" id="MobiDB-lite"/>
    </source>
</evidence>
<accession>A0AAV8ULR9</accession>
<dbReference type="GO" id="GO:0005634">
    <property type="term" value="C:nucleus"/>
    <property type="evidence" value="ECO:0007669"/>
    <property type="project" value="UniProtKB-SubCell"/>
</dbReference>
<evidence type="ECO:0000256" key="3">
    <source>
        <dbReference type="ARBA" id="ARBA00022843"/>
    </source>
</evidence>
<comment type="similarity">
    <text evidence="5">Belongs to the Fanconi anemia protein FANCD2 family.</text>
</comment>
<reference evidence="7 8" key="1">
    <citation type="journal article" date="2023" name="Nat. Commun.">
        <title>Origin of minicircular mitochondrial genomes in red algae.</title>
        <authorList>
            <person name="Lee Y."/>
            <person name="Cho C.H."/>
            <person name="Lee Y.M."/>
            <person name="Park S.I."/>
            <person name="Yang J.H."/>
            <person name="West J.A."/>
            <person name="Bhattacharya D."/>
            <person name="Yoon H.S."/>
        </authorList>
    </citation>
    <scope>NUCLEOTIDE SEQUENCE [LARGE SCALE GENOMIC DNA]</scope>
    <source>
        <strain evidence="7 8">CCMP1338</strain>
        <tissue evidence="7">Whole cell</tissue>
    </source>
</reference>
<dbReference type="GO" id="GO:1990918">
    <property type="term" value="P:double-strand break repair involved in meiotic recombination"/>
    <property type="evidence" value="ECO:0007669"/>
    <property type="project" value="TreeGrafter"/>
</dbReference>
<evidence type="ECO:0000256" key="5">
    <source>
        <dbReference type="ARBA" id="ARBA00093456"/>
    </source>
</evidence>
<evidence type="ECO:0000256" key="1">
    <source>
        <dbReference type="ARBA" id="ARBA00004123"/>
    </source>
</evidence>
<dbReference type="GO" id="GO:0000793">
    <property type="term" value="C:condensed chromosome"/>
    <property type="evidence" value="ECO:0007669"/>
    <property type="project" value="TreeGrafter"/>
</dbReference>
<evidence type="ECO:0008006" key="9">
    <source>
        <dbReference type="Google" id="ProtNLM"/>
    </source>
</evidence>
<name>A0AAV8ULR9_9RHOD</name>
<evidence type="ECO:0000256" key="4">
    <source>
        <dbReference type="ARBA" id="ARBA00023242"/>
    </source>
</evidence>
<evidence type="ECO:0000256" key="2">
    <source>
        <dbReference type="ARBA" id="ARBA00022499"/>
    </source>
</evidence>
<dbReference type="PANTHER" id="PTHR32086">
    <property type="entry name" value="FANCONI ANEMIA GROUP D2 PROTEIN"/>
    <property type="match status" value="1"/>
</dbReference>
<gene>
    <name evidence="7" type="ORF">NDN08_006892</name>
</gene>
<dbReference type="Pfam" id="PF14631">
    <property type="entry name" value="FancD2"/>
    <property type="match status" value="3"/>
</dbReference>
<dbReference type="InterPro" id="IPR029448">
    <property type="entry name" value="FANCD2"/>
</dbReference>
<feature type="region of interest" description="Disordered" evidence="6">
    <location>
        <begin position="1164"/>
        <end position="1244"/>
    </location>
</feature>
<dbReference type="SUPFAM" id="SSF48371">
    <property type="entry name" value="ARM repeat"/>
    <property type="match status" value="1"/>
</dbReference>
<dbReference type="Proteomes" id="UP001157974">
    <property type="component" value="Unassembled WGS sequence"/>
</dbReference>
<organism evidence="7 8">
    <name type="scientific">Rhodosorus marinus</name>
    <dbReference type="NCBI Taxonomy" id="101924"/>
    <lineage>
        <taxon>Eukaryota</taxon>
        <taxon>Rhodophyta</taxon>
        <taxon>Stylonematophyceae</taxon>
        <taxon>Stylonematales</taxon>
        <taxon>Stylonemataceae</taxon>
        <taxon>Rhodosorus</taxon>
    </lineage>
</organism>
<feature type="compositionally biased region" description="Basic and acidic residues" evidence="6">
    <location>
        <begin position="1190"/>
        <end position="1201"/>
    </location>
</feature>
<keyword evidence="8" id="KW-1185">Reference proteome</keyword>
<keyword evidence="3" id="KW-0832">Ubl conjugation</keyword>
<dbReference type="GO" id="GO:0070182">
    <property type="term" value="F:DNA polymerase binding"/>
    <property type="evidence" value="ECO:0007669"/>
    <property type="project" value="TreeGrafter"/>
</dbReference>
<evidence type="ECO:0000313" key="8">
    <source>
        <dbReference type="Proteomes" id="UP001157974"/>
    </source>
</evidence>
<feature type="compositionally biased region" description="Polar residues" evidence="6">
    <location>
        <begin position="1167"/>
        <end position="1176"/>
    </location>
</feature>
<keyword evidence="4" id="KW-0539">Nucleus</keyword>
<dbReference type="InterPro" id="IPR016024">
    <property type="entry name" value="ARM-type_fold"/>
</dbReference>
<protein>
    <recommendedName>
        <fullName evidence="9">Fanconi anemia group D2 protein</fullName>
    </recommendedName>
</protein>
<comment type="subcellular location">
    <subcellularLocation>
        <location evidence="1">Nucleus</location>
    </subcellularLocation>
</comment>
<dbReference type="GO" id="GO:0007129">
    <property type="term" value="P:homologous chromosome pairing at meiosis"/>
    <property type="evidence" value="ECO:0007669"/>
    <property type="project" value="TreeGrafter"/>
</dbReference>